<protein>
    <submittedName>
        <fullName evidence="1">Uncharacterized protein</fullName>
    </submittedName>
</protein>
<dbReference type="RefSeq" id="WP_206656031.1">
    <property type="nucleotide sequence ID" value="NZ_CP071182.1"/>
</dbReference>
<evidence type="ECO:0000313" key="2">
    <source>
        <dbReference type="Proteomes" id="UP000663505"/>
    </source>
</evidence>
<evidence type="ECO:0000313" key="1">
    <source>
        <dbReference type="EMBL" id="QSO46666.1"/>
    </source>
</evidence>
<organism evidence="1 2">
    <name type="scientific">Alicyclobacillus mengziensis</name>
    <dbReference type="NCBI Taxonomy" id="2931921"/>
    <lineage>
        <taxon>Bacteria</taxon>
        <taxon>Bacillati</taxon>
        <taxon>Bacillota</taxon>
        <taxon>Bacilli</taxon>
        <taxon>Bacillales</taxon>
        <taxon>Alicyclobacillaceae</taxon>
        <taxon>Alicyclobacillus</taxon>
    </lineage>
</organism>
<dbReference type="AlphaFoldDB" id="A0A9X7Z6S1"/>
<reference evidence="1 2" key="1">
    <citation type="submission" date="2021-02" db="EMBL/GenBank/DDBJ databases">
        <title>Alicyclobacillus curvatus sp. nov. and Alicyclobacillus mengziensis sp. nov., two acidophilic bacteria isolated from acid mine drainage.</title>
        <authorList>
            <person name="Huang Y."/>
        </authorList>
    </citation>
    <scope>NUCLEOTIDE SEQUENCE [LARGE SCALE GENOMIC DNA]</scope>
    <source>
        <strain evidence="1 2">S30H14</strain>
    </source>
</reference>
<dbReference type="KEGG" id="afx:JZ786_19820"/>
<sequence>MAHTHSRFASVASTDEWVRRVASRRPRRSRLSQGWVVTVSEGGKLRHVMNLAHMPYELVFQMRELAGPKKDKVDDPSLRPGNSSWRRGSNVAKLDIVDEKTIRISVQLDDAVSMVNEAVRDALR</sequence>
<keyword evidence="2" id="KW-1185">Reference proteome</keyword>
<dbReference type="EMBL" id="CP071182">
    <property type="protein sequence ID" value="QSO46666.1"/>
    <property type="molecule type" value="Genomic_DNA"/>
</dbReference>
<gene>
    <name evidence="1" type="ORF">JZ786_19820</name>
</gene>
<name>A0A9X7Z6S1_9BACL</name>
<proteinExistence type="predicted"/>
<accession>A0A9X7Z6S1</accession>
<dbReference type="Proteomes" id="UP000663505">
    <property type="component" value="Chromosome"/>
</dbReference>